<dbReference type="GO" id="GO:0004673">
    <property type="term" value="F:protein histidine kinase activity"/>
    <property type="evidence" value="ECO:0007669"/>
    <property type="project" value="UniProtKB-EC"/>
</dbReference>
<reference evidence="11 12" key="1">
    <citation type="submission" date="2020-04" db="EMBL/GenBank/DDBJ databases">
        <authorList>
            <person name="De Canck E."/>
        </authorList>
    </citation>
    <scope>NUCLEOTIDE SEQUENCE [LARGE SCALE GENOMIC DNA]</scope>
    <source>
        <strain evidence="11 12">LMG 28138</strain>
    </source>
</reference>
<dbReference type="PRINTS" id="PR00344">
    <property type="entry name" value="BCTRLSENSOR"/>
</dbReference>
<evidence type="ECO:0000256" key="5">
    <source>
        <dbReference type="ARBA" id="ARBA00022679"/>
    </source>
</evidence>
<accession>A0A6S7BNZ2</accession>
<dbReference type="AlphaFoldDB" id="A0A6S7BNZ2"/>
<keyword evidence="5 11" id="KW-0808">Transferase</keyword>
<sequence>MIEVRDHGAGIASDKISSAVLPFVRLDSSRGGDGHCGLGLAIVNRLVQQHGGDCTIRNSTDGGLVVTLRLPAANRGS</sequence>
<comment type="catalytic activity">
    <reaction evidence="1">
        <text>ATP + protein L-histidine = ADP + protein N-phospho-L-histidine.</text>
        <dbReference type="EC" id="2.7.13.3"/>
    </reaction>
</comment>
<dbReference type="SUPFAM" id="SSF55874">
    <property type="entry name" value="ATPase domain of HSP90 chaperone/DNA topoisomerase II/histidine kinase"/>
    <property type="match status" value="1"/>
</dbReference>
<evidence type="ECO:0000259" key="10">
    <source>
        <dbReference type="PROSITE" id="PS50109"/>
    </source>
</evidence>
<keyword evidence="12" id="KW-1185">Reference proteome</keyword>
<keyword evidence="6" id="KW-0812">Transmembrane</keyword>
<keyword evidence="9" id="KW-0472">Membrane</keyword>
<evidence type="ECO:0000256" key="6">
    <source>
        <dbReference type="ARBA" id="ARBA00022692"/>
    </source>
</evidence>
<dbReference type="PANTHER" id="PTHR45436:SF5">
    <property type="entry name" value="SENSOR HISTIDINE KINASE TRCS"/>
    <property type="match status" value="1"/>
</dbReference>
<dbReference type="PANTHER" id="PTHR45436">
    <property type="entry name" value="SENSOR HISTIDINE KINASE YKOH"/>
    <property type="match status" value="1"/>
</dbReference>
<evidence type="ECO:0000256" key="2">
    <source>
        <dbReference type="ARBA" id="ARBA00004370"/>
    </source>
</evidence>
<evidence type="ECO:0000256" key="9">
    <source>
        <dbReference type="ARBA" id="ARBA00023136"/>
    </source>
</evidence>
<keyword evidence="7 11" id="KW-0418">Kinase</keyword>
<dbReference type="InterPro" id="IPR050428">
    <property type="entry name" value="TCS_sensor_his_kinase"/>
</dbReference>
<proteinExistence type="predicted"/>
<dbReference type="EC" id="2.7.13.3" evidence="3"/>
<dbReference type="InterPro" id="IPR036890">
    <property type="entry name" value="HATPase_C_sf"/>
</dbReference>
<keyword evidence="8" id="KW-1133">Transmembrane helix</keyword>
<gene>
    <name evidence="11" type="primary">luxQ</name>
    <name evidence="11" type="ORF">LMG28138_05989</name>
</gene>
<keyword evidence="4" id="KW-0597">Phosphoprotein</keyword>
<dbReference type="GO" id="GO:0016020">
    <property type="term" value="C:membrane"/>
    <property type="evidence" value="ECO:0007669"/>
    <property type="project" value="UniProtKB-SubCell"/>
</dbReference>
<name>A0A6S7BNZ2_9BURK</name>
<dbReference type="InterPro" id="IPR005467">
    <property type="entry name" value="His_kinase_dom"/>
</dbReference>
<dbReference type="Gene3D" id="3.30.565.10">
    <property type="entry name" value="Histidine kinase-like ATPase, C-terminal domain"/>
    <property type="match status" value="1"/>
</dbReference>
<dbReference type="Proteomes" id="UP000494115">
    <property type="component" value="Unassembled WGS sequence"/>
</dbReference>
<comment type="subcellular location">
    <subcellularLocation>
        <location evidence="2">Membrane</location>
    </subcellularLocation>
</comment>
<dbReference type="PROSITE" id="PS50109">
    <property type="entry name" value="HIS_KIN"/>
    <property type="match status" value="1"/>
</dbReference>
<evidence type="ECO:0000313" key="11">
    <source>
        <dbReference type="EMBL" id="CAB3807965.1"/>
    </source>
</evidence>
<dbReference type="EMBL" id="CADIKM010000115">
    <property type="protein sequence ID" value="CAB3807965.1"/>
    <property type="molecule type" value="Genomic_DNA"/>
</dbReference>
<evidence type="ECO:0000256" key="8">
    <source>
        <dbReference type="ARBA" id="ARBA00022989"/>
    </source>
</evidence>
<evidence type="ECO:0000256" key="4">
    <source>
        <dbReference type="ARBA" id="ARBA00022553"/>
    </source>
</evidence>
<dbReference type="InterPro" id="IPR003594">
    <property type="entry name" value="HATPase_dom"/>
</dbReference>
<dbReference type="InterPro" id="IPR004358">
    <property type="entry name" value="Sig_transdc_His_kin-like_C"/>
</dbReference>
<evidence type="ECO:0000256" key="3">
    <source>
        <dbReference type="ARBA" id="ARBA00012438"/>
    </source>
</evidence>
<evidence type="ECO:0000313" key="12">
    <source>
        <dbReference type="Proteomes" id="UP000494115"/>
    </source>
</evidence>
<evidence type="ECO:0000256" key="1">
    <source>
        <dbReference type="ARBA" id="ARBA00000085"/>
    </source>
</evidence>
<evidence type="ECO:0000256" key="7">
    <source>
        <dbReference type="ARBA" id="ARBA00022777"/>
    </source>
</evidence>
<organism evidence="11 12">
    <name type="scientific">Pararobbsia alpina</name>
    <dbReference type="NCBI Taxonomy" id="621374"/>
    <lineage>
        <taxon>Bacteria</taxon>
        <taxon>Pseudomonadati</taxon>
        <taxon>Pseudomonadota</taxon>
        <taxon>Betaproteobacteria</taxon>
        <taxon>Burkholderiales</taxon>
        <taxon>Burkholderiaceae</taxon>
        <taxon>Pararobbsia</taxon>
    </lineage>
</organism>
<protein>
    <recommendedName>
        <fullName evidence="3">histidine kinase</fullName>
        <ecNumber evidence="3">2.7.13.3</ecNumber>
    </recommendedName>
</protein>
<dbReference type="Pfam" id="PF02518">
    <property type="entry name" value="HATPase_c"/>
    <property type="match status" value="1"/>
</dbReference>
<feature type="domain" description="Histidine kinase" evidence="10">
    <location>
        <begin position="1"/>
        <end position="74"/>
    </location>
</feature>